<dbReference type="EMBL" id="ADVG01000001">
    <property type="protein sequence ID" value="EFH88185.1"/>
    <property type="molecule type" value="Genomic_DNA"/>
</dbReference>
<protein>
    <submittedName>
        <fullName evidence="1">Uncharacterized protein</fullName>
    </submittedName>
</protein>
<dbReference type="STRING" id="485913.Krac_9594"/>
<accession>D6TCS1</accession>
<name>D6TCS1_KTERA</name>
<comment type="caution">
    <text evidence="1">The sequence shown here is derived from an EMBL/GenBank/DDBJ whole genome shotgun (WGS) entry which is preliminary data.</text>
</comment>
<dbReference type="AlphaFoldDB" id="D6TCS1"/>
<proteinExistence type="predicted"/>
<keyword evidence="2" id="KW-1185">Reference proteome</keyword>
<evidence type="ECO:0000313" key="1">
    <source>
        <dbReference type="EMBL" id="EFH88185.1"/>
    </source>
</evidence>
<gene>
    <name evidence="1" type="ORF">Krac_9594</name>
</gene>
<organism evidence="1 2">
    <name type="scientific">Ktedonobacter racemifer DSM 44963</name>
    <dbReference type="NCBI Taxonomy" id="485913"/>
    <lineage>
        <taxon>Bacteria</taxon>
        <taxon>Bacillati</taxon>
        <taxon>Chloroflexota</taxon>
        <taxon>Ktedonobacteria</taxon>
        <taxon>Ktedonobacterales</taxon>
        <taxon>Ktedonobacteraceae</taxon>
        <taxon>Ktedonobacter</taxon>
    </lineage>
</organism>
<sequence>MDGHPGRACDQSAPLKCLDVHQRVASPTLNPNILRLWRRMLGLTLMKRYGSSPILVNAEVYLSPVSTFDLVHQTAWIGCTLQEPINKVVMVETSFGRPSRFLPSPLSGNPLPVLLATRHEEGQHRRLAPHNNTPSSPQLVLLAILSLCWASLFFLLSTQGTSALCNPLAPPSPTSHLQLSHATALLSTPHLRSLSYAGTPLSTPLRRCRPLFLAASSAAAPLSLSNHLSAIAKRSIHIELFQGATPRITPPFVRSFRLLWRPRLTHPH</sequence>
<dbReference type="InParanoid" id="D6TCS1"/>
<evidence type="ECO:0000313" key="2">
    <source>
        <dbReference type="Proteomes" id="UP000004508"/>
    </source>
</evidence>
<dbReference type="Proteomes" id="UP000004508">
    <property type="component" value="Unassembled WGS sequence"/>
</dbReference>
<reference evidence="1 2" key="1">
    <citation type="journal article" date="2011" name="Stand. Genomic Sci.">
        <title>Non-contiguous finished genome sequence and contextual data of the filamentous soil bacterium Ktedonobacter racemifer type strain (SOSP1-21).</title>
        <authorList>
            <person name="Chang Y.J."/>
            <person name="Land M."/>
            <person name="Hauser L."/>
            <person name="Chertkov O."/>
            <person name="Del Rio T.G."/>
            <person name="Nolan M."/>
            <person name="Copeland A."/>
            <person name="Tice H."/>
            <person name="Cheng J.F."/>
            <person name="Lucas S."/>
            <person name="Han C."/>
            <person name="Goodwin L."/>
            <person name="Pitluck S."/>
            <person name="Ivanova N."/>
            <person name="Ovchinikova G."/>
            <person name="Pati A."/>
            <person name="Chen A."/>
            <person name="Palaniappan K."/>
            <person name="Mavromatis K."/>
            <person name="Liolios K."/>
            <person name="Brettin T."/>
            <person name="Fiebig A."/>
            <person name="Rohde M."/>
            <person name="Abt B."/>
            <person name="Goker M."/>
            <person name="Detter J.C."/>
            <person name="Woyke T."/>
            <person name="Bristow J."/>
            <person name="Eisen J.A."/>
            <person name="Markowitz V."/>
            <person name="Hugenholtz P."/>
            <person name="Kyrpides N.C."/>
            <person name="Klenk H.P."/>
            <person name="Lapidus A."/>
        </authorList>
    </citation>
    <scope>NUCLEOTIDE SEQUENCE [LARGE SCALE GENOMIC DNA]</scope>
    <source>
        <strain evidence="2">DSM 44963</strain>
    </source>
</reference>